<dbReference type="InterPro" id="IPR019151">
    <property type="entry name" value="Proteasome_assmbl_chaperone_2"/>
</dbReference>
<keyword evidence="2" id="KW-0647">Proteasome</keyword>
<dbReference type="Pfam" id="PF09754">
    <property type="entry name" value="PAC2"/>
    <property type="match status" value="1"/>
</dbReference>
<organism evidence="2 3">
    <name type="scientific">Natronorubrum halalkaliphilum</name>
    <dbReference type="NCBI Taxonomy" id="2691917"/>
    <lineage>
        <taxon>Archaea</taxon>
        <taxon>Methanobacteriati</taxon>
        <taxon>Methanobacteriota</taxon>
        <taxon>Stenosarchaea group</taxon>
        <taxon>Halobacteria</taxon>
        <taxon>Halobacteriales</taxon>
        <taxon>Natrialbaceae</taxon>
        <taxon>Natronorubrum</taxon>
    </lineage>
</organism>
<dbReference type="EMBL" id="WUYX01000013">
    <property type="protein sequence ID" value="MXV60989.1"/>
    <property type="molecule type" value="Genomic_DNA"/>
</dbReference>
<feature type="region of interest" description="Disordered" evidence="1">
    <location>
        <begin position="221"/>
        <end position="253"/>
    </location>
</feature>
<dbReference type="RefSeq" id="WP_160062475.1">
    <property type="nucleotide sequence ID" value="NZ_WUYX01000013.1"/>
</dbReference>
<dbReference type="GO" id="GO:0000502">
    <property type="term" value="C:proteasome complex"/>
    <property type="evidence" value="ECO:0007669"/>
    <property type="project" value="UniProtKB-KW"/>
</dbReference>
<feature type="compositionally biased region" description="Low complexity" evidence="1">
    <location>
        <begin position="223"/>
        <end position="239"/>
    </location>
</feature>
<dbReference type="InterPro" id="IPR038389">
    <property type="entry name" value="PSMG2_sf"/>
</dbReference>
<dbReference type="Proteomes" id="UP000434101">
    <property type="component" value="Unassembled WGS sequence"/>
</dbReference>
<sequence length="253" mass="27114">MTDDTSAVTFHRSTEIEAEAPTLIEGLPGHGLVASIAVDQITDQLGLEQYGSLRSERFPPVTSFADGLVQDTVRVYGGTEPDVLTLQSDVPIPEDAFTELGQCVLAELVADFGRAIFLAGAPAQSEEQQGEVVGVATTEDLKTQLEDAGIELAEGTGAVGGVTGALVTACYQADVPVALLLVRANPRLPDPAAARSVIENALEPLVEFEIDTEELREQAAEIQTQKQQVAQQLQQAQDQDQQEEPMQARNMFR</sequence>
<dbReference type="AlphaFoldDB" id="A0A6B0VKA6"/>
<proteinExistence type="predicted"/>
<protein>
    <submittedName>
        <fullName evidence="2">Proteasome assembly chaperone family protein</fullName>
    </submittedName>
</protein>
<reference evidence="2 3" key="1">
    <citation type="submission" date="2020-01" db="EMBL/GenBank/DDBJ databases">
        <title>Natronorubrum sp. JWXQ-INN 674 isolated from Inner Mongolia Autonomous Region of China.</title>
        <authorList>
            <person name="Xue Q."/>
        </authorList>
    </citation>
    <scope>NUCLEOTIDE SEQUENCE [LARGE SCALE GENOMIC DNA]</scope>
    <source>
        <strain evidence="2 3">JWXQ-INN-674</strain>
    </source>
</reference>
<dbReference type="PANTHER" id="PTHR35610:SF8">
    <property type="entry name" value="3-ISOPROPYLMALATE DEHYDRATASE"/>
    <property type="match status" value="1"/>
</dbReference>
<comment type="caution">
    <text evidence="2">The sequence shown here is derived from an EMBL/GenBank/DDBJ whole genome shotgun (WGS) entry which is preliminary data.</text>
</comment>
<evidence type="ECO:0000256" key="1">
    <source>
        <dbReference type="SAM" id="MobiDB-lite"/>
    </source>
</evidence>
<dbReference type="SUPFAM" id="SSF159659">
    <property type="entry name" value="Cgl1923-like"/>
    <property type="match status" value="1"/>
</dbReference>
<dbReference type="OrthoDB" id="35908at2157"/>
<keyword evidence="3" id="KW-1185">Reference proteome</keyword>
<evidence type="ECO:0000313" key="2">
    <source>
        <dbReference type="EMBL" id="MXV60989.1"/>
    </source>
</evidence>
<gene>
    <name evidence="2" type="ORF">GS429_02725</name>
</gene>
<dbReference type="Gene3D" id="3.40.50.10900">
    <property type="entry name" value="PAC-like subunit"/>
    <property type="match status" value="1"/>
</dbReference>
<name>A0A6B0VKA6_9EURY</name>
<evidence type="ECO:0000313" key="3">
    <source>
        <dbReference type="Proteomes" id="UP000434101"/>
    </source>
</evidence>
<dbReference type="PANTHER" id="PTHR35610">
    <property type="entry name" value="3-ISOPROPYLMALATE DEHYDRATASE-RELATED"/>
    <property type="match status" value="1"/>
</dbReference>
<accession>A0A6B0VKA6</accession>